<evidence type="ECO:0000313" key="1">
    <source>
        <dbReference type="EMBL" id="MSS18561.1"/>
    </source>
</evidence>
<reference evidence="1 2" key="1">
    <citation type="submission" date="2019-08" db="EMBL/GenBank/DDBJ databases">
        <title>In-depth cultivation of the pig gut microbiome towards novel bacterial diversity and tailored functional studies.</title>
        <authorList>
            <person name="Wylensek D."/>
            <person name="Hitch T.C.A."/>
            <person name="Clavel T."/>
        </authorList>
    </citation>
    <scope>NUCLEOTIDE SEQUENCE [LARGE SCALE GENOMIC DNA]</scope>
    <source>
        <strain evidence="1 2">Oil-RF-744-WCA-WT-10</strain>
    </source>
</reference>
<dbReference type="AlphaFoldDB" id="A0A6L5XGB6"/>
<dbReference type="EMBL" id="VULT01000025">
    <property type="protein sequence ID" value="MSS18561.1"/>
    <property type="molecule type" value="Genomic_DNA"/>
</dbReference>
<sequence length="158" mass="17261">MFFFELTRVDLGEAFVSRTAMYPTLQAFADTAVSNYFASIIVLADGDTPEAVKSPFFYGSANQAIWTSSDNLYFNDGKVYSTAQGPAWVTKSYGKWSYTWNLNVAALTSVDTTKASKTIAGRSYYDLNGRSVAVPGAGVYIQVTRYTDGSTTATKVVR</sequence>
<organism evidence="1 2">
    <name type="scientific">Sodaliphilus pleomorphus</name>
    <dbReference type="NCBI Taxonomy" id="2606626"/>
    <lineage>
        <taxon>Bacteria</taxon>
        <taxon>Pseudomonadati</taxon>
        <taxon>Bacteroidota</taxon>
        <taxon>Bacteroidia</taxon>
        <taxon>Bacteroidales</taxon>
        <taxon>Muribaculaceae</taxon>
        <taxon>Sodaliphilus</taxon>
    </lineage>
</organism>
<name>A0A6L5XGB6_9BACT</name>
<dbReference type="Proteomes" id="UP000483362">
    <property type="component" value="Unassembled WGS sequence"/>
</dbReference>
<comment type="caution">
    <text evidence="1">The sequence shown here is derived from an EMBL/GenBank/DDBJ whole genome shotgun (WGS) entry which is preliminary data.</text>
</comment>
<gene>
    <name evidence="1" type="ORF">FYJ29_12465</name>
</gene>
<keyword evidence="2" id="KW-1185">Reference proteome</keyword>
<protein>
    <submittedName>
        <fullName evidence="1">Uncharacterized protein</fullName>
    </submittedName>
</protein>
<evidence type="ECO:0000313" key="2">
    <source>
        <dbReference type="Proteomes" id="UP000483362"/>
    </source>
</evidence>
<accession>A0A6L5XGB6</accession>
<proteinExistence type="predicted"/>
<dbReference type="RefSeq" id="WP_154328197.1">
    <property type="nucleotide sequence ID" value="NZ_CP045696.1"/>
</dbReference>